<evidence type="ECO:0000313" key="3">
    <source>
        <dbReference type="Proteomes" id="UP000228758"/>
    </source>
</evidence>
<dbReference type="Proteomes" id="UP000228758">
    <property type="component" value="Unassembled WGS sequence"/>
</dbReference>
<feature type="transmembrane region" description="Helical" evidence="1">
    <location>
        <begin position="211"/>
        <end position="230"/>
    </location>
</feature>
<feature type="transmembrane region" description="Helical" evidence="1">
    <location>
        <begin position="21"/>
        <end position="41"/>
    </location>
</feature>
<feature type="transmembrane region" description="Helical" evidence="1">
    <location>
        <begin position="53"/>
        <end position="80"/>
    </location>
</feature>
<dbReference type="PANTHER" id="PTHR37314:SF4">
    <property type="entry name" value="UPF0700 TRANSMEMBRANE PROTEIN YOAK"/>
    <property type="match status" value="1"/>
</dbReference>
<keyword evidence="1" id="KW-1133">Transmembrane helix</keyword>
<evidence type="ECO:0000256" key="1">
    <source>
        <dbReference type="SAM" id="Phobius"/>
    </source>
</evidence>
<comment type="caution">
    <text evidence="2">The sequence shown here is derived from an EMBL/GenBank/DDBJ whole genome shotgun (WGS) entry which is preliminary data.</text>
</comment>
<evidence type="ECO:0000313" key="2">
    <source>
        <dbReference type="EMBL" id="PJJ73221.1"/>
    </source>
</evidence>
<feature type="transmembrane region" description="Helical" evidence="1">
    <location>
        <begin position="101"/>
        <end position="122"/>
    </location>
</feature>
<feature type="transmembrane region" description="Helical" evidence="1">
    <location>
        <begin position="128"/>
        <end position="148"/>
    </location>
</feature>
<name>A0A2M9CMU1_9MICO</name>
<gene>
    <name evidence="2" type="ORF">CLV46_2806</name>
</gene>
<keyword evidence="1" id="KW-0812">Transmembrane</keyword>
<feature type="transmembrane region" description="Helical" evidence="1">
    <location>
        <begin position="186"/>
        <end position="205"/>
    </location>
</feature>
<dbReference type="RefSeq" id="WP_100365333.1">
    <property type="nucleotide sequence ID" value="NZ_PGFF01000001.1"/>
</dbReference>
<keyword evidence="3" id="KW-1185">Reference proteome</keyword>
<dbReference type="PANTHER" id="PTHR37314">
    <property type="entry name" value="SLR0142 PROTEIN"/>
    <property type="match status" value="1"/>
</dbReference>
<dbReference type="InterPro" id="IPR010699">
    <property type="entry name" value="DUF1275"/>
</dbReference>
<sequence length="235" mass="23286">MSASSTGPAGAATSAARRFTLGLLLLTAATGAVDAVSYLALDRVFTGNMTGNVLFLGFAAVGVGGVPFLNNAVALVGFVVGSIVSGRIVGRGHPTGLPRRAAGQLIGGGAVLVLLTVVWAVLGELPEPALLVVTFLLAAVMGGQVTAVKPIGNSDITTIVVTNTVANLARDSRLGGGRGERWVPRLLAVVAMGVGAAIGAAAVGWMGGPTALASALVLFLAGTATLVLAAREPRN</sequence>
<organism evidence="2 3">
    <name type="scientific">Diaminobutyricimonas aerilata</name>
    <dbReference type="NCBI Taxonomy" id="1162967"/>
    <lineage>
        <taxon>Bacteria</taxon>
        <taxon>Bacillati</taxon>
        <taxon>Actinomycetota</taxon>
        <taxon>Actinomycetes</taxon>
        <taxon>Micrococcales</taxon>
        <taxon>Microbacteriaceae</taxon>
        <taxon>Diaminobutyricimonas</taxon>
    </lineage>
</organism>
<dbReference type="AlphaFoldDB" id="A0A2M9CMU1"/>
<proteinExistence type="predicted"/>
<dbReference type="Pfam" id="PF06912">
    <property type="entry name" value="DUF1275"/>
    <property type="match status" value="1"/>
</dbReference>
<accession>A0A2M9CMU1</accession>
<keyword evidence="1" id="KW-0472">Membrane</keyword>
<reference evidence="2 3" key="1">
    <citation type="submission" date="2017-11" db="EMBL/GenBank/DDBJ databases">
        <title>Genomic Encyclopedia of Archaeal and Bacterial Type Strains, Phase II (KMG-II): From Individual Species to Whole Genera.</title>
        <authorList>
            <person name="Goeker M."/>
        </authorList>
    </citation>
    <scope>NUCLEOTIDE SEQUENCE [LARGE SCALE GENOMIC DNA]</scope>
    <source>
        <strain evidence="2 3">DSM 27393</strain>
    </source>
</reference>
<dbReference type="EMBL" id="PGFF01000001">
    <property type="protein sequence ID" value="PJJ73221.1"/>
    <property type="molecule type" value="Genomic_DNA"/>
</dbReference>
<protein>
    <submittedName>
        <fullName evidence="2">Uncharacterized membrane protein YoaK (UPF0700 family)</fullName>
    </submittedName>
</protein>